<dbReference type="PANTHER" id="PTHR46880">
    <property type="entry name" value="RAS-ASSOCIATING DOMAIN-CONTAINING PROTEIN"/>
    <property type="match status" value="1"/>
</dbReference>
<dbReference type="CTD" id="20238555"/>
<dbReference type="EMBL" id="KB201750">
    <property type="protein sequence ID" value="ESO94728.1"/>
    <property type="molecule type" value="Genomic_DNA"/>
</dbReference>
<dbReference type="Proteomes" id="UP000030746">
    <property type="component" value="Unassembled WGS sequence"/>
</dbReference>
<feature type="compositionally biased region" description="Polar residues" evidence="1">
    <location>
        <begin position="370"/>
        <end position="381"/>
    </location>
</feature>
<dbReference type="OMA" id="ESIMYEW"/>
<protein>
    <submittedName>
        <fullName evidence="2">Uncharacterized protein</fullName>
    </submittedName>
</protein>
<dbReference type="PANTHER" id="PTHR46880:SF9">
    <property type="entry name" value="ZINC FINGER PROTEIN 862"/>
    <property type="match status" value="1"/>
</dbReference>
<gene>
    <name evidence="2" type="ORF">LOTGIDRAFT_160961</name>
</gene>
<evidence type="ECO:0000256" key="1">
    <source>
        <dbReference type="SAM" id="MobiDB-lite"/>
    </source>
</evidence>
<dbReference type="AlphaFoldDB" id="V3ZTE6"/>
<organism evidence="2 3">
    <name type="scientific">Lottia gigantea</name>
    <name type="common">Giant owl limpet</name>
    <dbReference type="NCBI Taxonomy" id="225164"/>
    <lineage>
        <taxon>Eukaryota</taxon>
        <taxon>Metazoa</taxon>
        <taxon>Spiralia</taxon>
        <taxon>Lophotrochozoa</taxon>
        <taxon>Mollusca</taxon>
        <taxon>Gastropoda</taxon>
        <taxon>Patellogastropoda</taxon>
        <taxon>Lottioidea</taxon>
        <taxon>Lottiidae</taxon>
        <taxon>Lottia</taxon>
    </lineage>
</organism>
<name>V3ZTE6_LOTGI</name>
<sequence length="397" mass="46949">MPLKKLFFKLLTKCYFVFMLFIINHQEGTFKPKRSNGTKWISFKLSAMHIMFDKFGVFIQHLETIASERSTKDRDNLIGYLKKWKSVKMLLQIALFIDLLMPVSVLLKNFQREDLDIVSSLNSLRQAKEKIIQLKHKETYQMASFKFLDSKLFKGNDFVEYQNVRFKKTEFDNAYEQIKTDKEKLVDMLLENLQQRLEGEDDIMFQKIAKILDTQNWNSLAIQCEKEEFADDDIVSLLEHFYLILVANGVDIPIPEMLYEWHDLVYFVIYYLNPVRNEYRITWKVIFSYPKAKSNWKNILILKKFSLPFHPNGGKMVKIKIHTSKSNKENKSNQKNPKQRKRKYYELDSTSDNESYVKGKCDSESDNETSDGSSSDSQNVKSWFEKNIESSSDEDFE</sequence>
<dbReference type="HOGENOM" id="CLU_695008_0_0_1"/>
<accession>V3ZTE6</accession>
<evidence type="ECO:0000313" key="3">
    <source>
        <dbReference type="Proteomes" id="UP000030746"/>
    </source>
</evidence>
<dbReference type="GeneID" id="20238555"/>
<keyword evidence="3" id="KW-1185">Reference proteome</keyword>
<reference evidence="2 3" key="1">
    <citation type="journal article" date="2013" name="Nature">
        <title>Insights into bilaterian evolution from three spiralian genomes.</title>
        <authorList>
            <person name="Simakov O."/>
            <person name="Marletaz F."/>
            <person name="Cho S.J."/>
            <person name="Edsinger-Gonzales E."/>
            <person name="Havlak P."/>
            <person name="Hellsten U."/>
            <person name="Kuo D.H."/>
            <person name="Larsson T."/>
            <person name="Lv J."/>
            <person name="Arendt D."/>
            <person name="Savage R."/>
            <person name="Osoegawa K."/>
            <person name="de Jong P."/>
            <person name="Grimwood J."/>
            <person name="Chapman J.A."/>
            <person name="Shapiro H."/>
            <person name="Aerts A."/>
            <person name="Otillar R.P."/>
            <person name="Terry A.Y."/>
            <person name="Boore J.L."/>
            <person name="Grigoriev I.V."/>
            <person name="Lindberg D.R."/>
            <person name="Seaver E.C."/>
            <person name="Weisblat D.A."/>
            <person name="Putnam N.H."/>
            <person name="Rokhsar D.S."/>
        </authorList>
    </citation>
    <scope>NUCLEOTIDE SEQUENCE [LARGE SCALE GENOMIC DNA]</scope>
</reference>
<dbReference type="KEGG" id="lgi:LOTGIDRAFT_160961"/>
<dbReference type="RefSeq" id="XP_009054469.1">
    <property type="nucleotide sequence ID" value="XM_009056221.1"/>
</dbReference>
<dbReference type="OrthoDB" id="8551997at2759"/>
<proteinExistence type="predicted"/>
<evidence type="ECO:0000313" key="2">
    <source>
        <dbReference type="EMBL" id="ESO94728.1"/>
    </source>
</evidence>
<feature type="region of interest" description="Disordered" evidence="1">
    <location>
        <begin position="321"/>
        <end position="397"/>
    </location>
</feature>